<gene>
    <name evidence="1" type="ORF">BDN72DRAFT_834771</name>
</gene>
<dbReference type="EMBL" id="ML208276">
    <property type="protein sequence ID" value="TFK73364.1"/>
    <property type="molecule type" value="Genomic_DNA"/>
</dbReference>
<dbReference type="Proteomes" id="UP000308600">
    <property type="component" value="Unassembled WGS sequence"/>
</dbReference>
<keyword evidence="2" id="KW-1185">Reference proteome</keyword>
<name>A0ACD3B6U9_9AGAR</name>
<proteinExistence type="predicted"/>
<protein>
    <submittedName>
        <fullName evidence="1">Uncharacterized protein</fullName>
    </submittedName>
</protein>
<organism evidence="1 2">
    <name type="scientific">Pluteus cervinus</name>
    <dbReference type="NCBI Taxonomy" id="181527"/>
    <lineage>
        <taxon>Eukaryota</taxon>
        <taxon>Fungi</taxon>
        <taxon>Dikarya</taxon>
        <taxon>Basidiomycota</taxon>
        <taxon>Agaricomycotina</taxon>
        <taxon>Agaricomycetes</taxon>
        <taxon>Agaricomycetidae</taxon>
        <taxon>Agaricales</taxon>
        <taxon>Pluteineae</taxon>
        <taxon>Pluteaceae</taxon>
        <taxon>Pluteus</taxon>
    </lineage>
</organism>
<evidence type="ECO:0000313" key="1">
    <source>
        <dbReference type="EMBL" id="TFK73364.1"/>
    </source>
</evidence>
<evidence type="ECO:0000313" key="2">
    <source>
        <dbReference type="Proteomes" id="UP000308600"/>
    </source>
</evidence>
<accession>A0ACD3B6U9</accession>
<reference evidence="1 2" key="1">
    <citation type="journal article" date="2019" name="Nat. Ecol. Evol.">
        <title>Megaphylogeny resolves global patterns of mushroom evolution.</title>
        <authorList>
            <person name="Varga T."/>
            <person name="Krizsan K."/>
            <person name="Foldi C."/>
            <person name="Dima B."/>
            <person name="Sanchez-Garcia M."/>
            <person name="Sanchez-Ramirez S."/>
            <person name="Szollosi G.J."/>
            <person name="Szarkandi J.G."/>
            <person name="Papp V."/>
            <person name="Albert L."/>
            <person name="Andreopoulos W."/>
            <person name="Angelini C."/>
            <person name="Antonin V."/>
            <person name="Barry K.W."/>
            <person name="Bougher N.L."/>
            <person name="Buchanan P."/>
            <person name="Buyck B."/>
            <person name="Bense V."/>
            <person name="Catcheside P."/>
            <person name="Chovatia M."/>
            <person name="Cooper J."/>
            <person name="Damon W."/>
            <person name="Desjardin D."/>
            <person name="Finy P."/>
            <person name="Geml J."/>
            <person name="Haridas S."/>
            <person name="Hughes K."/>
            <person name="Justo A."/>
            <person name="Karasinski D."/>
            <person name="Kautmanova I."/>
            <person name="Kiss B."/>
            <person name="Kocsube S."/>
            <person name="Kotiranta H."/>
            <person name="LaButti K.M."/>
            <person name="Lechner B.E."/>
            <person name="Liimatainen K."/>
            <person name="Lipzen A."/>
            <person name="Lukacs Z."/>
            <person name="Mihaltcheva S."/>
            <person name="Morgado L.N."/>
            <person name="Niskanen T."/>
            <person name="Noordeloos M.E."/>
            <person name="Ohm R.A."/>
            <person name="Ortiz-Santana B."/>
            <person name="Ovrebo C."/>
            <person name="Racz N."/>
            <person name="Riley R."/>
            <person name="Savchenko A."/>
            <person name="Shiryaev A."/>
            <person name="Soop K."/>
            <person name="Spirin V."/>
            <person name="Szebenyi C."/>
            <person name="Tomsovsky M."/>
            <person name="Tulloss R.E."/>
            <person name="Uehling J."/>
            <person name="Grigoriev I.V."/>
            <person name="Vagvolgyi C."/>
            <person name="Papp T."/>
            <person name="Martin F.M."/>
            <person name="Miettinen O."/>
            <person name="Hibbett D.S."/>
            <person name="Nagy L.G."/>
        </authorList>
    </citation>
    <scope>NUCLEOTIDE SEQUENCE [LARGE SCALE GENOMIC DNA]</scope>
    <source>
        <strain evidence="1 2">NL-1719</strain>
    </source>
</reference>
<sequence>MTTLYVAHFGHPLLKGAKHWSFLLPISTQPGCFTAWQITGSTFTYEIKPAETVSLNSNFSSFSSSLNASTVTGLQNFMGMVPVGTIDENQRAEFEKVVLTQVPVLRGSVDWNCQNWIVDALAKAKESGFDVSAYSLTELQGILEKVVA</sequence>